<dbReference type="GO" id="GO:0003682">
    <property type="term" value="F:chromatin binding"/>
    <property type="evidence" value="ECO:0007669"/>
    <property type="project" value="TreeGrafter"/>
</dbReference>
<dbReference type="Proteomes" id="UP000023152">
    <property type="component" value="Unassembled WGS sequence"/>
</dbReference>
<sequence>VNGIFEGKNQYYMQDHSLLIKGQWKEGKMSGEISEYEIETLDVTARPIRSRLDVLPATHERCQEQMDDWYKQHVFQMEKNLGANSDRLVGEWKKGSMVQARFVSSDNDGDANNAKEKKKKKSESEEKVAKEQWYCEDVSNEASIGGYPLLSDPYEVKCVYVAKSTLSDANEGLFALRKLFKDEVVSFYNGLRVRHKTVDERPWSENQYTNSVCSEFAVDSFVFFFSFLFFFGLFLSVGFVFDFEPQVPSEFAVMDKYCATMGHKANHDWDKQNARYDTFYHPRFGDIKCLRAICDIEPNEEIFVDYDYSDEWPEWFVDKYSH</sequence>
<dbReference type="OrthoDB" id="294378at2759"/>
<keyword evidence="2" id="KW-1133">Transmembrane helix</keyword>
<protein>
    <recommendedName>
        <fullName evidence="3">SET domain-containing protein</fullName>
    </recommendedName>
</protein>
<dbReference type="GO" id="GO:0005634">
    <property type="term" value="C:nucleus"/>
    <property type="evidence" value="ECO:0007669"/>
    <property type="project" value="TreeGrafter"/>
</dbReference>
<organism evidence="4 5">
    <name type="scientific">Reticulomyxa filosa</name>
    <dbReference type="NCBI Taxonomy" id="46433"/>
    <lineage>
        <taxon>Eukaryota</taxon>
        <taxon>Sar</taxon>
        <taxon>Rhizaria</taxon>
        <taxon>Retaria</taxon>
        <taxon>Foraminifera</taxon>
        <taxon>Monothalamids</taxon>
        <taxon>Reticulomyxidae</taxon>
        <taxon>Reticulomyxa</taxon>
    </lineage>
</organism>
<keyword evidence="2" id="KW-0812">Transmembrane</keyword>
<dbReference type="SUPFAM" id="SSF82199">
    <property type="entry name" value="SET domain"/>
    <property type="match status" value="1"/>
</dbReference>
<dbReference type="GO" id="GO:0005694">
    <property type="term" value="C:chromosome"/>
    <property type="evidence" value="ECO:0007669"/>
    <property type="project" value="TreeGrafter"/>
</dbReference>
<evidence type="ECO:0000256" key="1">
    <source>
        <dbReference type="SAM" id="MobiDB-lite"/>
    </source>
</evidence>
<dbReference type="EMBL" id="ASPP01009217">
    <property type="protein sequence ID" value="ETO24447.1"/>
    <property type="molecule type" value="Genomic_DNA"/>
</dbReference>
<proteinExistence type="predicted"/>
<name>X6NGH5_RETFI</name>
<dbReference type="OMA" id="RINSEEM"/>
<accession>X6NGH5</accession>
<evidence type="ECO:0000313" key="4">
    <source>
        <dbReference type="EMBL" id="ETO24447.1"/>
    </source>
</evidence>
<keyword evidence="5" id="KW-1185">Reference proteome</keyword>
<dbReference type="InterPro" id="IPR046341">
    <property type="entry name" value="SET_dom_sf"/>
</dbReference>
<dbReference type="GO" id="GO:0070828">
    <property type="term" value="P:heterochromatin organization"/>
    <property type="evidence" value="ECO:0007669"/>
    <property type="project" value="TreeGrafter"/>
</dbReference>
<dbReference type="PANTHER" id="PTHR46820:SF1">
    <property type="entry name" value="HISTONE-LYSINE N-METHYLTRANSFERASE SETD7"/>
    <property type="match status" value="1"/>
</dbReference>
<evidence type="ECO:0000259" key="3">
    <source>
        <dbReference type="PROSITE" id="PS50280"/>
    </source>
</evidence>
<feature type="transmembrane region" description="Helical" evidence="2">
    <location>
        <begin position="221"/>
        <end position="241"/>
    </location>
</feature>
<dbReference type="Pfam" id="PF00856">
    <property type="entry name" value="SET"/>
    <property type="match status" value="1"/>
</dbReference>
<dbReference type="Gene3D" id="2.170.270.10">
    <property type="entry name" value="SET domain"/>
    <property type="match status" value="1"/>
</dbReference>
<dbReference type="PANTHER" id="PTHR46820">
    <property type="entry name" value="HISTONE-LYSINE N-METHYLTRANSFERASE SETD7"/>
    <property type="match status" value="1"/>
</dbReference>
<comment type="caution">
    <text evidence="4">The sequence shown here is derived from an EMBL/GenBank/DDBJ whole genome shotgun (WGS) entry which is preliminary data.</text>
</comment>
<feature type="domain" description="SET" evidence="3">
    <location>
        <begin position="157"/>
        <end position="307"/>
    </location>
</feature>
<dbReference type="PROSITE" id="PS50280">
    <property type="entry name" value="SET"/>
    <property type="match status" value="1"/>
</dbReference>
<dbReference type="AlphaFoldDB" id="X6NGH5"/>
<evidence type="ECO:0000256" key="2">
    <source>
        <dbReference type="SAM" id="Phobius"/>
    </source>
</evidence>
<gene>
    <name evidence="4" type="ORF">RFI_12707</name>
</gene>
<dbReference type="InterPro" id="IPR001214">
    <property type="entry name" value="SET_dom"/>
</dbReference>
<keyword evidence="2" id="KW-0472">Membrane</keyword>
<reference evidence="4 5" key="1">
    <citation type="journal article" date="2013" name="Curr. Biol.">
        <title>The Genome of the Foraminiferan Reticulomyxa filosa.</title>
        <authorList>
            <person name="Glockner G."/>
            <person name="Hulsmann N."/>
            <person name="Schleicher M."/>
            <person name="Noegel A.A."/>
            <person name="Eichinger L."/>
            <person name="Gallinger C."/>
            <person name="Pawlowski J."/>
            <person name="Sierra R."/>
            <person name="Euteneuer U."/>
            <person name="Pillet L."/>
            <person name="Moustafa A."/>
            <person name="Platzer M."/>
            <person name="Groth M."/>
            <person name="Szafranski K."/>
            <person name="Schliwa M."/>
        </authorList>
    </citation>
    <scope>NUCLEOTIDE SEQUENCE [LARGE SCALE GENOMIC DNA]</scope>
</reference>
<evidence type="ECO:0000313" key="5">
    <source>
        <dbReference type="Proteomes" id="UP000023152"/>
    </source>
</evidence>
<feature type="region of interest" description="Disordered" evidence="1">
    <location>
        <begin position="103"/>
        <end position="124"/>
    </location>
</feature>
<feature type="non-terminal residue" evidence="4">
    <location>
        <position position="1"/>
    </location>
</feature>